<evidence type="ECO:0000313" key="4">
    <source>
        <dbReference type="Proteomes" id="UP000435112"/>
    </source>
</evidence>
<organism evidence="2 3">
    <name type="scientific">Phytophthora rubi</name>
    <dbReference type="NCBI Taxonomy" id="129364"/>
    <lineage>
        <taxon>Eukaryota</taxon>
        <taxon>Sar</taxon>
        <taxon>Stramenopiles</taxon>
        <taxon>Oomycota</taxon>
        <taxon>Peronosporomycetes</taxon>
        <taxon>Peronosporales</taxon>
        <taxon>Peronosporaceae</taxon>
        <taxon>Phytophthora</taxon>
    </lineage>
</organism>
<comment type="caution">
    <text evidence="2">The sequence shown here is derived from an EMBL/GenBank/DDBJ whole genome shotgun (WGS) entry which is preliminary data.</text>
</comment>
<name>A0A6A4EA86_9STRA</name>
<protein>
    <submittedName>
        <fullName evidence="2">Uncharacterized protein</fullName>
    </submittedName>
</protein>
<dbReference type="EMBL" id="QXFT01001424">
    <property type="protein sequence ID" value="KAE9319058.1"/>
    <property type="molecule type" value="Genomic_DNA"/>
</dbReference>
<evidence type="ECO:0000313" key="1">
    <source>
        <dbReference type="EMBL" id="KAE9002355.1"/>
    </source>
</evidence>
<dbReference type="Proteomes" id="UP000434957">
    <property type="component" value="Unassembled WGS sequence"/>
</dbReference>
<dbReference type="Proteomes" id="UP000435112">
    <property type="component" value="Unassembled WGS sequence"/>
</dbReference>
<reference evidence="2 3" key="1">
    <citation type="submission" date="2018-08" db="EMBL/GenBank/DDBJ databases">
        <title>Genomic investigation of the strawberry pathogen Phytophthora fragariae indicates pathogenicity is determined by transcriptional variation in three key races.</title>
        <authorList>
            <person name="Adams T.M."/>
            <person name="Armitage A.D."/>
            <person name="Sobczyk M.K."/>
            <person name="Bates H.J."/>
            <person name="Dunwell J.M."/>
            <person name="Nellist C.F."/>
            <person name="Harrison R.J."/>
        </authorList>
    </citation>
    <scope>NUCLEOTIDE SEQUENCE [LARGE SCALE GENOMIC DNA]</scope>
    <source>
        <strain evidence="1 4">SCRP324</strain>
        <strain evidence="2 3">SCRP333</strain>
    </source>
</reference>
<dbReference type="AlphaFoldDB" id="A0A6A4EA86"/>
<sequence length="46" mass="5077">MAADDREDLQAQAQLRMCGGDSSLMWTPVVVVAVTDEMPAMRRPRA</sequence>
<proteinExistence type="predicted"/>
<dbReference type="EMBL" id="QXFU01001441">
    <property type="protein sequence ID" value="KAE9002355.1"/>
    <property type="molecule type" value="Genomic_DNA"/>
</dbReference>
<keyword evidence="3" id="KW-1185">Reference proteome</keyword>
<evidence type="ECO:0000313" key="2">
    <source>
        <dbReference type="EMBL" id="KAE9319058.1"/>
    </source>
</evidence>
<evidence type="ECO:0000313" key="3">
    <source>
        <dbReference type="Proteomes" id="UP000434957"/>
    </source>
</evidence>
<gene>
    <name evidence="1" type="ORF">PR002_g17653</name>
    <name evidence="2" type="ORF">PR003_g18079</name>
</gene>
<accession>A0A6A4EA86</accession>